<protein>
    <submittedName>
        <fullName evidence="10">Sensory transduction protein</fullName>
    </submittedName>
</protein>
<dbReference type="SMART" id="SM00862">
    <property type="entry name" value="Trans_reg_C"/>
    <property type="match status" value="1"/>
</dbReference>
<dbReference type="RefSeq" id="WP_017428496.1">
    <property type="nucleotide sequence ID" value="NZ_CP025957.1"/>
</dbReference>
<dbReference type="InterPro" id="IPR011006">
    <property type="entry name" value="CheY-like_superfamily"/>
</dbReference>
<dbReference type="GO" id="GO:0000156">
    <property type="term" value="F:phosphorelay response regulator activity"/>
    <property type="evidence" value="ECO:0007669"/>
    <property type="project" value="TreeGrafter"/>
</dbReference>
<evidence type="ECO:0000256" key="5">
    <source>
        <dbReference type="ARBA" id="ARBA00023163"/>
    </source>
</evidence>
<evidence type="ECO:0000313" key="10">
    <source>
        <dbReference type="EMBL" id="SUA69577.1"/>
    </source>
</evidence>
<dbReference type="SUPFAM" id="SSF52172">
    <property type="entry name" value="CheY-like"/>
    <property type="match status" value="1"/>
</dbReference>
<evidence type="ECO:0000256" key="1">
    <source>
        <dbReference type="ARBA" id="ARBA00022553"/>
    </source>
</evidence>
<dbReference type="PROSITE" id="PS50110">
    <property type="entry name" value="RESPONSE_REGULATORY"/>
    <property type="match status" value="1"/>
</dbReference>
<dbReference type="GO" id="GO:0005829">
    <property type="term" value="C:cytosol"/>
    <property type="evidence" value="ECO:0007669"/>
    <property type="project" value="TreeGrafter"/>
</dbReference>
<dbReference type="CDD" id="cd00383">
    <property type="entry name" value="trans_reg_C"/>
    <property type="match status" value="1"/>
</dbReference>
<feature type="domain" description="OmpR/PhoB-type" evidence="9">
    <location>
        <begin position="136"/>
        <end position="234"/>
    </location>
</feature>
<evidence type="ECO:0000256" key="7">
    <source>
        <dbReference type="PROSITE-ProRule" id="PRU01091"/>
    </source>
</evidence>
<dbReference type="PROSITE" id="PS51755">
    <property type="entry name" value="OMPR_PHOB"/>
    <property type="match status" value="1"/>
</dbReference>
<dbReference type="CDD" id="cd17574">
    <property type="entry name" value="REC_OmpR"/>
    <property type="match status" value="1"/>
</dbReference>
<gene>
    <name evidence="10" type="primary">arlR</name>
    <name evidence="10" type="ORF">NCTC10343_02438</name>
</gene>
<evidence type="ECO:0000256" key="2">
    <source>
        <dbReference type="ARBA" id="ARBA00023012"/>
    </source>
</evidence>
<dbReference type="GO" id="GO:0006355">
    <property type="term" value="P:regulation of DNA-templated transcription"/>
    <property type="evidence" value="ECO:0007669"/>
    <property type="project" value="InterPro"/>
</dbReference>
<dbReference type="SMART" id="SM00448">
    <property type="entry name" value="REC"/>
    <property type="match status" value="1"/>
</dbReference>
<keyword evidence="4 7" id="KW-0238">DNA-binding</keyword>
<keyword evidence="5" id="KW-0804">Transcription</keyword>
<dbReference type="GO" id="GO:0000976">
    <property type="term" value="F:transcription cis-regulatory region binding"/>
    <property type="evidence" value="ECO:0007669"/>
    <property type="project" value="TreeGrafter"/>
</dbReference>
<evidence type="ECO:0000313" key="11">
    <source>
        <dbReference type="Proteomes" id="UP000254400"/>
    </source>
</evidence>
<dbReference type="FunFam" id="1.10.10.10:FF:000005">
    <property type="entry name" value="Two-component system response regulator"/>
    <property type="match status" value="1"/>
</dbReference>
<dbReference type="InterPro" id="IPR001789">
    <property type="entry name" value="Sig_transdc_resp-reg_receiver"/>
</dbReference>
<organism evidence="10 11">
    <name type="scientific">Paenibacillus polymyxa</name>
    <name type="common">Bacillus polymyxa</name>
    <dbReference type="NCBI Taxonomy" id="1406"/>
    <lineage>
        <taxon>Bacteria</taxon>
        <taxon>Bacillati</taxon>
        <taxon>Bacillota</taxon>
        <taxon>Bacilli</taxon>
        <taxon>Bacillales</taxon>
        <taxon>Paenibacillaceae</taxon>
        <taxon>Paenibacillus</taxon>
    </lineage>
</organism>
<dbReference type="Gene3D" id="1.10.10.10">
    <property type="entry name" value="Winged helix-like DNA-binding domain superfamily/Winged helix DNA-binding domain"/>
    <property type="match status" value="1"/>
</dbReference>
<reference evidence="10 11" key="1">
    <citation type="submission" date="2018-06" db="EMBL/GenBank/DDBJ databases">
        <authorList>
            <consortium name="Pathogen Informatics"/>
            <person name="Doyle S."/>
        </authorList>
    </citation>
    <scope>NUCLEOTIDE SEQUENCE [LARGE SCALE GENOMIC DNA]</scope>
    <source>
        <strain evidence="10 11">NCTC10343</strain>
    </source>
</reference>
<accession>A0A378XZP9</accession>
<feature type="domain" description="Response regulatory" evidence="8">
    <location>
        <begin position="4"/>
        <end position="118"/>
    </location>
</feature>
<evidence type="ECO:0000256" key="4">
    <source>
        <dbReference type="ARBA" id="ARBA00023125"/>
    </source>
</evidence>
<dbReference type="Pfam" id="PF00072">
    <property type="entry name" value="Response_reg"/>
    <property type="match status" value="1"/>
</dbReference>
<dbReference type="Gene3D" id="3.40.50.2300">
    <property type="match status" value="1"/>
</dbReference>
<keyword evidence="2" id="KW-0902">Two-component regulatory system</keyword>
<evidence type="ECO:0000256" key="3">
    <source>
        <dbReference type="ARBA" id="ARBA00023015"/>
    </source>
</evidence>
<evidence type="ECO:0000256" key="6">
    <source>
        <dbReference type="PROSITE-ProRule" id="PRU00169"/>
    </source>
</evidence>
<dbReference type="InterPro" id="IPR001867">
    <property type="entry name" value="OmpR/PhoB-type_DNA-bd"/>
</dbReference>
<dbReference type="AlphaFoldDB" id="A0A378XZP9"/>
<dbReference type="InterPro" id="IPR036388">
    <property type="entry name" value="WH-like_DNA-bd_sf"/>
</dbReference>
<dbReference type="Proteomes" id="UP000254400">
    <property type="component" value="Unassembled WGS sequence"/>
</dbReference>
<name>A0A378XZP9_PAEPO</name>
<dbReference type="Gene3D" id="6.10.250.690">
    <property type="match status" value="1"/>
</dbReference>
<dbReference type="FunFam" id="3.40.50.2300:FF:000001">
    <property type="entry name" value="DNA-binding response regulator PhoB"/>
    <property type="match status" value="1"/>
</dbReference>
<evidence type="ECO:0000259" key="9">
    <source>
        <dbReference type="PROSITE" id="PS51755"/>
    </source>
</evidence>
<feature type="DNA-binding region" description="OmpR/PhoB-type" evidence="7">
    <location>
        <begin position="136"/>
        <end position="234"/>
    </location>
</feature>
<dbReference type="PANTHER" id="PTHR48111">
    <property type="entry name" value="REGULATOR OF RPOS"/>
    <property type="match status" value="1"/>
</dbReference>
<dbReference type="Pfam" id="PF00486">
    <property type="entry name" value="Trans_reg_C"/>
    <property type="match status" value="1"/>
</dbReference>
<dbReference type="EMBL" id="UGSC01000001">
    <property type="protein sequence ID" value="SUA69577.1"/>
    <property type="molecule type" value="Genomic_DNA"/>
</dbReference>
<proteinExistence type="predicted"/>
<keyword evidence="3" id="KW-0805">Transcription regulation</keyword>
<sequence>MEKSVLVIDDEAKISRLLQLELSHEGYAVEIAQTGKEGLEKALSLTWDIIILDVMLPEMNGVEVLKQIRKVDNHTPVIMVTARNTTPEKVSGLDEGANDYITKPFEIEELLARMRASMRNQLEPAATTSQKEEKQQSKLQVDSLVLEPKTRSVVREGKRIELTPKEFDLLLYLMEHKNQVLHRDQMIQDVWGFDFVGDTNVVDVYIRYVRKKIDHGYKKKLIKTVRGVGYCIREEDH</sequence>
<dbReference type="PANTHER" id="PTHR48111:SF22">
    <property type="entry name" value="REGULATOR OF RPOS"/>
    <property type="match status" value="1"/>
</dbReference>
<feature type="modified residue" description="4-aspartylphosphate" evidence="6">
    <location>
        <position position="53"/>
    </location>
</feature>
<evidence type="ECO:0000259" key="8">
    <source>
        <dbReference type="PROSITE" id="PS50110"/>
    </source>
</evidence>
<dbReference type="GeneID" id="93345836"/>
<dbReference type="InterPro" id="IPR039420">
    <property type="entry name" value="WalR-like"/>
</dbReference>
<dbReference type="GO" id="GO:0032993">
    <property type="term" value="C:protein-DNA complex"/>
    <property type="evidence" value="ECO:0007669"/>
    <property type="project" value="TreeGrafter"/>
</dbReference>
<keyword evidence="1 6" id="KW-0597">Phosphoprotein</keyword>